<organism evidence="15 16">
    <name type="scientific">Lysinibacillus antri</name>
    <dbReference type="NCBI Taxonomy" id="2498145"/>
    <lineage>
        <taxon>Bacteria</taxon>
        <taxon>Bacillati</taxon>
        <taxon>Bacillota</taxon>
        <taxon>Bacilli</taxon>
        <taxon>Bacillales</taxon>
        <taxon>Bacillaceae</taxon>
        <taxon>Lysinibacillus</taxon>
    </lineage>
</organism>
<dbReference type="GO" id="GO:0005886">
    <property type="term" value="C:plasma membrane"/>
    <property type="evidence" value="ECO:0007669"/>
    <property type="project" value="UniProtKB-SubCell"/>
</dbReference>
<evidence type="ECO:0000313" key="16">
    <source>
        <dbReference type="Proteomes" id="UP000287910"/>
    </source>
</evidence>
<dbReference type="PROSITE" id="PS50111">
    <property type="entry name" value="CHEMOTAXIS_TRANSDUC_2"/>
    <property type="match status" value="1"/>
</dbReference>
<dbReference type="Proteomes" id="UP000287910">
    <property type="component" value="Unassembled WGS sequence"/>
</dbReference>
<evidence type="ECO:0000256" key="8">
    <source>
        <dbReference type="ARBA" id="ARBA00023224"/>
    </source>
</evidence>
<gene>
    <name evidence="15" type="ORF">EK386_10525</name>
</gene>
<dbReference type="SMART" id="SM00304">
    <property type="entry name" value="HAMP"/>
    <property type="match status" value="1"/>
</dbReference>
<proteinExistence type="inferred from homology"/>
<keyword evidence="8 10" id="KW-0807">Transducer</keyword>
<comment type="similarity">
    <text evidence="9">Belongs to the methyl-accepting chemotaxis (MCP) protein family.</text>
</comment>
<dbReference type="Pfam" id="PF00672">
    <property type="entry name" value="HAMP"/>
    <property type="match status" value="1"/>
</dbReference>
<comment type="subcellular location">
    <subcellularLocation>
        <location evidence="1">Cell membrane</location>
        <topology evidence="1">Multi-pass membrane protein</topology>
    </subcellularLocation>
</comment>
<reference evidence="15 16" key="1">
    <citation type="submission" date="2018-12" db="EMBL/GenBank/DDBJ databases">
        <title>Lysinibacillus antri sp. nov., isolated from a cave soil.</title>
        <authorList>
            <person name="Narsing Rao M.P."/>
            <person name="Zhang H."/>
            <person name="Dong Z.-Y."/>
            <person name="Niu X.-K."/>
            <person name="Zhang K."/>
            <person name="Fang B.-Z."/>
            <person name="Kang Y.-Q."/>
            <person name="Xiao M."/>
            <person name="Li W.-J."/>
        </authorList>
    </citation>
    <scope>NUCLEOTIDE SEQUENCE [LARGE SCALE GENOMIC DNA]</scope>
    <source>
        <strain evidence="15 16">SYSU K30002</strain>
    </source>
</reference>
<dbReference type="InterPro" id="IPR033479">
    <property type="entry name" value="dCache_1"/>
</dbReference>
<evidence type="ECO:0000259" key="13">
    <source>
        <dbReference type="PROSITE" id="PS50111"/>
    </source>
</evidence>
<dbReference type="AlphaFoldDB" id="A0A3S0QPL4"/>
<feature type="transmembrane region" description="Helical" evidence="12">
    <location>
        <begin position="280"/>
        <end position="303"/>
    </location>
</feature>
<dbReference type="GO" id="GO:0006935">
    <property type="term" value="P:chemotaxis"/>
    <property type="evidence" value="ECO:0007669"/>
    <property type="project" value="UniProtKB-KW"/>
</dbReference>
<dbReference type="CDD" id="cd12912">
    <property type="entry name" value="PDC2_MCP_like"/>
    <property type="match status" value="1"/>
</dbReference>
<protein>
    <submittedName>
        <fullName evidence="15">Methyl-accepting chemotaxis protein</fullName>
    </submittedName>
</protein>
<dbReference type="InterPro" id="IPR029151">
    <property type="entry name" value="Sensor-like_sf"/>
</dbReference>
<evidence type="ECO:0000256" key="7">
    <source>
        <dbReference type="ARBA" id="ARBA00023136"/>
    </source>
</evidence>
<dbReference type="GO" id="GO:0007165">
    <property type="term" value="P:signal transduction"/>
    <property type="evidence" value="ECO:0007669"/>
    <property type="project" value="UniProtKB-KW"/>
</dbReference>
<dbReference type="CDD" id="cd06225">
    <property type="entry name" value="HAMP"/>
    <property type="match status" value="1"/>
</dbReference>
<dbReference type="Gene3D" id="3.30.450.20">
    <property type="entry name" value="PAS domain"/>
    <property type="match status" value="2"/>
</dbReference>
<evidence type="ECO:0000259" key="14">
    <source>
        <dbReference type="PROSITE" id="PS50885"/>
    </source>
</evidence>
<keyword evidence="16" id="KW-1185">Reference proteome</keyword>
<dbReference type="SUPFAM" id="SSF58104">
    <property type="entry name" value="Methyl-accepting chemotaxis protein (MCP) signaling domain"/>
    <property type="match status" value="1"/>
</dbReference>
<accession>A0A3S0QPL4</accession>
<name>A0A3S0QPL4_9BACI</name>
<evidence type="ECO:0000256" key="4">
    <source>
        <dbReference type="ARBA" id="ARBA00022500"/>
    </source>
</evidence>
<dbReference type="SUPFAM" id="SSF103190">
    <property type="entry name" value="Sensory domain-like"/>
    <property type="match status" value="1"/>
</dbReference>
<dbReference type="Pfam" id="PF00015">
    <property type="entry name" value="MCPsignal"/>
    <property type="match status" value="1"/>
</dbReference>
<keyword evidence="11" id="KW-0175">Coiled coil</keyword>
<keyword evidence="5 12" id="KW-0812">Transmembrane</keyword>
<keyword evidence="7 12" id="KW-0472">Membrane</keyword>
<keyword evidence="4" id="KW-0145">Chemotaxis</keyword>
<dbReference type="RefSeq" id="WP_126659128.1">
    <property type="nucleotide sequence ID" value="NZ_RYYR01000012.1"/>
</dbReference>
<dbReference type="PROSITE" id="PS50885">
    <property type="entry name" value="HAMP"/>
    <property type="match status" value="1"/>
</dbReference>
<evidence type="ECO:0000256" key="5">
    <source>
        <dbReference type="ARBA" id="ARBA00022692"/>
    </source>
</evidence>
<dbReference type="InterPro" id="IPR004089">
    <property type="entry name" value="MCPsignal_dom"/>
</dbReference>
<dbReference type="PANTHER" id="PTHR32089:SF114">
    <property type="entry name" value="METHYL-ACCEPTING CHEMOTAXIS PROTEIN MCPB"/>
    <property type="match status" value="1"/>
</dbReference>
<evidence type="ECO:0000256" key="12">
    <source>
        <dbReference type="SAM" id="Phobius"/>
    </source>
</evidence>
<evidence type="ECO:0000256" key="1">
    <source>
        <dbReference type="ARBA" id="ARBA00004651"/>
    </source>
</evidence>
<evidence type="ECO:0000256" key="6">
    <source>
        <dbReference type="ARBA" id="ARBA00022989"/>
    </source>
</evidence>
<comment type="caution">
    <text evidence="15">The sequence shown here is derived from an EMBL/GenBank/DDBJ whole genome shotgun (WGS) entry which is preliminary data.</text>
</comment>
<keyword evidence="6 12" id="KW-1133">Transmembrane helix</keyword>
<evidence type="ECO:0000256" key="2">
    <source>
        <dbReference type="ARBA" id="ARBA00022475"/>
    </source>
</evidence>
<dbReference type="Pfam" id="PF02743">
    <property type="entry name" value="dCache_1"/>
    <property type="match status" value="1"/>
</dbReference>
<dbReference type="CDD" id="cd11386">
    <property type="entry name" value="MCP_signal"/>
    <property type="match status" value="1"/>
</dbReference>
<dbReference type="SMART" id="SM00283">
    <property type="entry name" value="MA"/>
    <property type="match status" value="1"/>
</dbReference>
<keyword evidence="3" id="KW-0488">Methylation</keyword>
<evidence type="ECO:0000256" key="11">
    <source>
        <dbReference type="SAM" id="Coils"/>
    </source>
</evidence>
<evidence type="ECO:0000256" key="9">
    <source>
        <dbReference type="ARBA" id="ARBA00029447"/>
    </source>
</evidence>
<dbReference type="CDD" id="cd18773">
    <property type="entry name" value="PDC1_HK_sensor"/>
    <property type="match status" value="1"/>
</dbReference>
<evidence type="ECO:0000256" key="3">
    <source>
        <dbReference type="ARBA" id="ARBA00022481"/>
    </source>
</evidence>
<dbReference type="EMBL" id="RYYR01000012">
    <property type="protein sequence ID" value="RUL52023.1"/>
    <property type="molecule type" value="Genomic_DNA"/>
</dbReference>
<feature type="domain" description="Methyl-accepting transducer" evidence="13">
    <location>
        <begin position="375"/>
        <end position="611"/>
    </location>
</feature>
<feature type="domain" description="HAMP" evidence="14">
    <location>
        <begin position="304"/>
        <end position="356"/>
    </location>
</feature>
<keyword evidence="2" id="KW-1003">Cell membrane</keyword>
<dbReference type="InterPro" id="IPR003660">
    <property type="entry name" value="HAMP_dom"/>
</dbReference>
<dbReference type="PANTHER" id="PTHR32089">
    <property type="entry name" value="METHYL-ACCEPTING CHEMOTAXIS PROTEIN MCPB"/>
    <property type="match status" value="1"/>
</dbReference>
<evidence type="ECO:0000256" key="10">
    <source>
        <dbReference type="PROSITE-ProRule" id="PRU00284"/>
    </source>
</evidence>
<sequence length="662" mass="73052">MQKKKNIKISINGKLGIAFLLALLIPTLVIATTSFLASKKEIEKQIHIGANQSVLTVDKFIDKYVGPIVNDAKYVAKDFTNAELEEENWTTILITLEHYFNTSEGLISTFIGTEKGDMIQYPDLGLMNNKDFDPRTRDWYIQANNNAGQVIISEPHQSASTGEWVVTISKKLDKGDGVFAINLGMDQLYDIIQTSKVGQSGYPFLMSENQTIIAHPTLEPGTDVSAEDWSNKMLQSDNTIFEYMFEGNSKQMFVHTNELTGWKIGGTLFTSEVMNATKPILNSTIFVVILALALLGIYLVAIIRSITKPLGIMTNAAVQMSEGDLRTKIGIDKKDEIGLLGKSFDKMGEMLSTIISKLHDKSEVILSSSEELSATIDETSSAAEKITVSMNTIHEGLENQSQKLKTSFNSLKVVSDDIQKIYENTNQVTQNAEEAESKVEVGHDIVISTQQQMKKIEGTFNTLSHNIGTVNNYANEINEIVNVITDISAQTNLLALNAAIEAARAGEHGKGFAVVAEEVRKLAEQTNNSSNQVQEIISAIQNESSKSVESMNSSRIEVSKGLDMFTQTETNFIEIKMFIEQITDQLQSVLESAHQIAQNSEQVVSDMTIVEKISDASKEELQNVATATEEQLSSMEEISATAEALESIVEDLLKEVEIFKLP</sequence>
<feature type="coiled-coil region" evidence="11">
    <location>
        <begin position="618"/>
        <end position="655"/>
    </location>
</feature>
<dbReference type="Gene3D" id="1.10.287.950">
    <property type="entry name" value="Methyl-accepting chemotaxis protein"/>
    <property type="match status" value="1"/>
</dbReference>
<evidence type="ECO:0000313" key="15">
    <source>
        <dbReference type="EMBL" id="RUL52023.1"/>
    </source>
</evidence>
<dbReference type="Gene3D" id="6.10.340.10">
    <property type="match status" value="1"/>
</dbReference>